<dbReference type="PANTHER" id="PTHR46929:SF23">
    <property type="entry name" value="L10-INTERACTING MYB DOMAIN-CONTAINING PROTEIN-LIKE"/>
    <property type="match status" value="1"/>
</dbReference>
<evidence type="ECO:0000313" key="3">
    <source>
        <dbReference type="EMBL" id="VFU27467.1"/>
    </source>
</evidence>
<dbReference type="PANTHER" id="PTHR46929">
    <property type="entry name" value="EXPRESSED PROTEIN"/>
    <property type="match status" value="1"/>
</dbReference>
<dbReference type="EMBL" id="CAADRP010000369">
    <property type="protein sequence ID" value="VFU27467.1"/>
    <property type="molecule type" value="Genomic_DNA"/>
</dbReference>
<dbReference type="AlphaFoldDB" id="A0A6N2KI54"/>
<organism evidence="3">
    <name type="scientific">Salix viminalis</name>
    <name type="common">Common osier</name>
    <name type="synonym">Basket willow</name>
    <dbReference type="NCBI Taxonomy" id="40686"/>
    <lineage>
        <taxon>Eukaryota</taxon>
        <taxon>Viridiplantae</taxon>
        <taxon>Streptophyta</taxon>
        <taxon>Embryophyta</taxon>
        <taxon>Tracheophyta</taxon>
        <taxon>Spermatophyta</taxon>
        <taxon>Magnoliopsida</taxon>
        <taxon>eudicotyledons</taxon>
        <taxon>Gunneridae</taxon>
        <taxon>Pentapetalae</taxon>
        <taxon>rosids</taxon>
        <taxon>fabids</taxon>
        <taxon>Malpighiales</taxon>
        <taxon>Salicaceae</taxon>
        <taxon>Saliceae</taxon>
        <taxon>Salix</taxon>
    </lineage>
</organism>
<gene>
    <name evidence="3" type="ORF">SVIM_LOCUS82638</name>
</gene>
<accession>A0A6N2KI54</accession>
<feature type="compositionally biased region" description="Low complexity" evidence="1">
    <location>
        <begin position="177"/>
        <end position="186"/>
    </location>
</feature>
<name>A0A6N2KI54_SALVM</name>
<sequence length="286" mass="32612">MSLTQDEKCKGKGKHFKWTKPMSNMLLELLADEALKGNKPSSTFKAESFVKVATEINAIFNVQCEPKHVENHLRTVKKEWGIITTLRGKSGFGWDDCLKMITVSKDVYAEEVKAHPNHEKYLNKKLDFYDEMTLVVGKDMATGNFAKSFADVNLEENTEVHSISMENEVEYEGTSKGKGASSSTTQKRQHRKRSRMHENDDADKFSKQIGDVVCVMQSISKNQLDVSVLYEAVMEVQGFDEITLVCAFDYLVQNEMLAKAFLVKRADLRKFWVQTFVNTHYNRPAS</sequence>
<dbReference type="Pfam" id="PF12776">
    <property type="entry name" value="Myb_DNA-bind_3"/>
    <property type="match status" value="1"/>
</dbReference>
<protein>
    <recommendedName>
        <fullName evidence="2">Myb/SANT-like domain-containing protein</fullName>
    </recommendedName>
</protein>
<evidence type="ECO:0000256" key="1">
    <source>
        <dbReference type="SAM" id="MobiDB-lite"/>
    </source>
</evidence>
<reference evidence="3" key="1">
    <citation type="submission" date="2019-03" db="EMBL/GenBank/DDBJ databases">
        <authorList>
            <person name="Mank J."/>
            <person name="Almeida P."/>
        </authorList>
    </citation>
    <scope>NUCLEOTIDE SEQUENCE</scope>
    <source>
        <strain evidence="3">78183</strain>
    </source>
</reference>
<proteinExistence type="predicted"/>
<feature type="region of interest" description="Disordered" evidence="1">
    <location>
        <begin position="165"/>
        <end position="201"/>
    </location>
</feature>
<evidence type="ECO:0000259" key="2">
    <source>
        <dbReference type="Pfam" id="PF12776"/>
    </source>
</evidence>
<feature type="domain" description="Myb/SANT-like" evidence="2">
    <location>
        <begin position="17"/>
        <end position="108"/>
    </location>
</feature>
<dbReference type="InterPro" id="IPR024752">
    <property type="entry name" value="Myb/SANT-like_dom"/>
</dbReference>